<reference evidence="1 2" key="1">
    <citation type="submission" date="2019-04" db="EMBL/GenBank/DDBJ databases">
        <title>A reverse ecology approach based on a biological definition of microbial populations.</title>
        <authorList>
            <person name="Arevalo P."/>
            <person name="Vaninsberghe D."/>
            <person name="Elsherbini J."/>
            <person name="Gore J."/>
            <person name="Polz M."/>
        </authorList>
    </citation>
    <scope>NUCLEOTIDE SEQUENCE [LARGE SCALE GENOMIC DNA]</scope>
    <source>
        <strain evidence="1 2">10N.261.46.F4</strain>
    </source>
</reference>
<gene>
    <name evidence="1" type="ORF">FCV50_13200</name>
</gene>
<protein>
    <recommendedName>
        <fullName evidence="3">DUF4258 domain-containing protein</fullName>
    </recommendedName>
</protein>
<organism evidence="1 2">
    <name type="scientific">Vibrio kanaloae</name>
    <dbReference type="NCBI Taxonomy" id="170673"/>
    <lineage>
        <taxon>Bacteria</taxon>
        <taxon>Pseudomonadati</taxon>
        <taxon>Pseudomonadota</taxon>
        <taxon>Gammaproteobacteria</taxon>
        <taxon>Vibrionales</taxon>
        <taxon>Vibrionaceae</taxon>
        <taxon>Vibrio</taxon>
    </lineage>
</organism>
<dbReference type="AlphaFoldDB" id="A0A4V5R4T2"/>
<name>A0A4V5R4T2_9VIBR</name>
<evidence type="ECO:0000313" key="2">
    <source>
        <dbReference type="Proteomes" id="UP000307574"/>
    </source>
</evidence>
<sequence length="93" mass="11050">MLLISTRYGEINVSRHAIERWRQRTGRSLPQLVEAVAKANRPSKNRLRRIMKCESGWQPKRILESDCAYFLIRNNNIVTVYDKRNRGYQHAYS</sequence>
<dbReference type="RefSeq" id="WP_084656956.1">
    <property type="nucleotide sequence ID" value="NZ_SYUV01000044.1"/>
</dbReference>
<proteinExistence type="predicted"/>
<dbReference type="Proteomes" id="UP000307574">
    <property type="component" value="Unassembled WGS sequence"/>
</dbReference>
<dbReference type="EMBL" id="SYUV01000044">
    <property type="protein sequence ID" value="TKF30758.1"/>
    <property type="molecule type" value="Genomic_DNA"/>
</dbReference>
<evidence type="ECO:0008006" key="3">
    <source>
        <dbReference type="Google" id="ProtNLM"/>
    </source>
</evidence>
<evidence type="ECO:0000313" key="1">
    <source>
        <dbReference type="EMBL" id="TKF30758.1"/>
    </source>
</evidence>
<accession>A0A4V5R4T2</accession>
<comment type="caution">
    <text evidence="1">The sequence shown here is derived from an EMBL/GenBank/DDBJ whole genome shotgun (WGS) entry which is preliminary data.</text>
</comment>